<dbReference type="InterPro" id="IPR048520">
    <property type="entry name" value="LarA_C"/>
</dbReference>
<dbReference type="PANTHER" id="PTHR33171:SF17">
    <property type="entry name" value="LARA-LIKE N-TERMINAL DOMAIN-CONTAINING PROTEIN"/>
    <property type="match status" value="1"/>
</dbReference>
<dbReference type="Pfam" id="PF21113">
    <property type="entry name" value="LarA_C"/>
    <property type="match status" value="1"/>
</dbReference>
<dbReference type="PANTHER" id="PTHR33171">
    <property type="entry name" value="LAR_N DOMAIN-CONTAINING PROTEIN"/>
    <property type="match status" value="1"/>
</dbReference>
<protein>
    <submittedName>
        <fullName evidence="2">Lactate racemase</fullName>
    </submittedName>
</protein>
<dbReference type="Gene3D" id="3.90.226.30">
    <property type="match status" value="1"/>
</dbReference>
<feature type="domain" description="Lactate racemase C-terminal" evidence="1">
    <location>
        <begin position="28"/>
        <end position="170"/>
    </location>
</feature>
<dbReference type="InterPro" id="IPR029063">
    <property type="entry name" value="SAM-dependent_MTases_sf"/>
</dbReference>
<dbReference type="SUPFAM" id="SSF53335">
    <property type="entry name" value="S-adenosyl-L-methionine-dependent methyltransferases"/>
    <property type="match status" value="1"/>
</dbReference>
<comment type="caution">
    <text evidence="2">The sequence shown here is derived from an EMBL/GenBank/DDBJ whole genome shotgun (WGS) entry which is preliminary data.</text>
</comment>
<evidence type="ECO:0000313" key="3">
    <source>
        <dbReference type="Proteomes" id="UP000576480"/>
    </source>
</evidence>
<proteinExistence type="predicted"/>
<dbReference type="InterPro" id="IPR048068">
    <property type="entry name" value="LarA-like"/>
</dbReference>
<dbReference type="Proteomes" id="UP000576480">
    <property type="component" value="Unassembled WGS sequence"/>
</dbReference>
<accession>A0A6V8PU63</accession>
<evidence type="ECO:0000313" key="2">
    <source>
        <dbReference type="EMBL" id="GFP35414.1"/>
    </source>
</evidence>
<organism evidence="2 3">
    <name type="scientific">Candidatus Hakubella thermalkaliphila</name>
    <dbReference type="NCBI Taxonomy" id="2754717"/>
    <lineage>
        <taxon>Bacteria</taxon>
        <taxon>Bacillati</taxon>
        <taxon>Actinomycetota</taxon>
        <taxon>Actinomycetota incertae sedis</taxon>
        <taxon>Candidatus Hakubellales</taxon>
        <taxon>Candidatus Hakubellaceae</taxon>
        <taxon>Candidatus Hakubella</taxon>
    </lineage>
</organism>
<dbReference type="EMBL" id="BLSB01000098">
    <property type="protein sequence ID" value="GFP35414.1"/>
    <property type="molecule type" value="Genomic_DNA"/>
</dbReference>
<dbReference type="AlphaFoldDB" id="A0A6V8PU63"/>
<reference evidence="2 3" key="1">
    <citation type="journal article" date="2020" name="Front. Microbiol.">
        <title>Single-cell genomics of novel Actinobacteria with the Wood-Ljungdahl pathway discovered in a serpentinizing system.</title>
        <authorList>
            <person name="Merino N."/>
            <person name="Kawai M."/>
            <person name="Boyd E.S."/>
            <person name="Colman D.R."/>
            <person name="McGlynn S.E."/>
            <person name="Nealson K.H."/>
            <person name="Kurokawa K."/>
            <person name="Hongoh Y."/>
        </authorList>
    </citation>
    <scope>NUCLEOTIDE SEQUENCE [LARGE SCALE GENOMIC DNA]</scope>
    <source>
        <strain evidence="2 3">S43</strain>
    </source>
</reference>
<evidence type="ECO:0000259" key="1">
    <source>
        <dbReference type="Pfam" id="PF21113"/>
    </source>
</evidence>
<gene>
    <name evidence="2" type="ORF">HKBW3S43_01206</name>
</gene>
<sequence length="184" mass="20087">GVFAGDLGQAHARGTAFVKASAMVPVAHPFDIVITTNSGYPLDLNLYQTVKGMSAAAQVVKPGGTIIVAAECRDGIPDHGRYKELLDMARSPQKLLEIINTPGFSMQDQWEAQIQALIQLKADVYLKTSYLSDEEIRQALLLPCHSIEEEVERLLKRYGPQASICVLPEGPQTIPYLEAARPLS</sequence>
<name>A0A6V8PU63_9ACTN</name>
<dbReference type="InterPro" id="IPR043166">
    <property type="entry name" value="LarA-like_C"/>
</dbReference>
<feature type="non-terminal residue" evidence="2">
    <location>
        <position position="1"/>
    </location>
</feature>